<organism evidence="1 2">
    <name type="scientific">Ruminococcus turbiniformis</name>
    <dbReference type="NCBI Taxonomy" id="2881258"/>
    <lineage>
        <taxon>Bacteria</taxon>
        <taxon>Bacillati</taxon>
        <taxon>Bacillota</taxon>
        <taxon>Clostridia</taxon>
        <taxon>Eubacteriales</taxon>
        <taxon>Oscillospiraceae</taxon>
        <taxon>Ruminococcus</taxon>
    </lineage>
</organism>
<comment type="caution">
    <text evidence="1">The sequence shown here is derived from an EMBL/GenBank/DDBJ whole genome shotgun (WGS) entry which is preliminary data.</text>
</comment>
<reference evidence="1 2" key="1">
    <citation type="submission" date="2021-10" db="EMBL/GenBank/DDBJ databases">
        <title>Anaerobic single-cell dispensing facilitates the cultivation of human gut bacteria.</title>
        <authorList>
            <person name="Afrizal A."/>
        </authorList>
    </citation>
    <scope>NUCLEOTIDE SEQUENCE [LARGE SCALE GENOMIC DNA]</scope>
    <source>
        <strain evidence="1 2">CLA-AA-H200</strain>
    </source>
</reference>
<gene>
    <name evidence="1" type="ORF">LKD70_13630</name>
</gene>
<dbReference type="Proteomes" id="UP001198151">
    <property type="component" value="Unassembled WGS sequence"/>
</dbReference>
<evidence type="ECO:0000313" key="2">
    <source>
        <dbReference type="Proteomes" id="UP001198151"/>
    </source>
</evidence>
<name>A0ABS8FZM9_9FIRM</name>
<dbReference type="EMBL" id="JAJEQX010000027">
    <property type="protein sequence ID" value="MCC2255443.1"/>
    <property type="molecule type" value="Genomic_DNA"/>
</dbReference>
<proteinExistence type="predicted"/>
<protein>
    <submittedName>
        <fullName evidence="1">Uncharacterized protein</fullName>
    </submittedName>
</protein>
<sequence length="96" mass="10840">MRAGFQKGARRYGTYQRKERFIWDSSMVDRKRGIPGYVSIVGHVPTFIIRGYPGEPAAIWRSPDGRLIDVDCGAAFPEHGGRLGCLCLDTDEEFYV</sequence>
<evidence type="ECO:0000313" key="1">
    <source>
        <dbReference type="EMBL" id="MCC2255443.1"/>
    </source>
</evidence>
<keyword evidence="2" id="KW-1185">Reference proteome</keyword>
<dbReference type="RefSeq" id="WP_227708496.1">
    <property type="nucleotide sequence ID" value="NZ_JAJEQX010000027.1"/>
</dbReference>
<accession>A0ABS8FZM9</accession>